<protein>
    <submittedName>
        <fullName evidence="1">Uncharacterized protein</fullName>
    </submittedName>
</protein>
<evidence type="ECO:0000313" key="2">
    <source>
        <dbReference type="Proteomes" id="UP001213681"/>
    </source>
</evidence>
<accession>A0AAD6C6U0</accession>
<name>A0AAD6C6U0_9EURO</name>
<comment type="caution">
    <text evidence="1">The sequence shown here is derived from an EMBL/GenBank/DDBJ whole genome shotgun (WGS) entry which is preliminary data.</text>
</comment>
<reference evidence="1" key="1">
    <citation type="submission" date="2022-12" db="EMBL/GenBank/DDBJ databases">
        <authorList>
            <person name="Petersen C."/>
        </authorList>
    </citation>
    <scope>NUCLEOTIDE SEQUENCE</scope>
    <source>
        <strain evidence="1">IBT 16125</strain>
    </source>
</reference>
<dbReference type="EMBL" id="JAPVEA010000005">
    <property type="protein sequence ID" value="KAJ5453723.1"/>
    <property type="molecule type" value="Genomic_DNA"/>
</dbReference>
<organism evidence="1 2">
    <name type="scientific">Penicillium daleae</name>
    <dbReference type="NCBI Taxonomy" id="63821"/>
    <lineage>
        <taxon>Eukaryota</taxon>
        <taxon>Fungi</taxon>
        <taxon>Dikarya</taxon>
        <taxon>Ascomycota</taxon>
        <taxon>Pezizomycotina</taxon>
        <taxon>Eurotiomycetes</taxon>
        <taxon>Eurotiomycetidae</taxon>
        <taxon>Eurotiales</taxon>
        <taxon>Aspergillaceae</taxon>
        <taxon>Penicillium</taxon>
    </lineage>
</organism>
<sequence length="81" mass="8570">MAPDPCRKQGWAWAGAEQAKTVLTSMYAFPSDWQTPLCGAGNEYSSGGLMRLLEKPSSARGNGNCGARWAGSRGIYGVTNA</sequence>
<gene>
    <name evidence="1" type="ORF">N7458_004679</name>
</gene>
<dbReference type="AlphaFoldDB" id="A0AAD6C6U0"/>
<keyword evidence="2" id="KW-1185">Reference proteome</keyword>
<reference evidence="1" key="2">
    <citation type="journal article" date="2023" name="IMA Fungus">
        <title>Comparative genomic study of the Penicillium genus elucidates a diverse pangenome and 15 lateral gene transfer events.</title>
        <authorList>
            <person name="Petersen C."/>
            <person name="Sorensen T."/>
            <person name="Nielsen M.R."/>
            <person name="Sondergaard T.E."/>
            <person name="Sorensen J.L."/>
            <person name="Fitzpatrick D.A."/>
            <person name="Frisvad J.C."/>
            <person name="Nielsen K.L."/>
        </authorList>
    </citation>
    <scope>NUCLEOTIDE SEQUENCE</scope>
    <source>
        <strain evidence="1">IBT 16125</strain>
    </source>
</reference>
<dbReference type="Proteomes" id="UP001213681">
    <property type="component" value="Unassembled WGS sequence"/>
</dbReference>
<dbReference type="GeneID" id="81598304"/>
<dbReference type="RefSeq" id="XP_056766679.1">
    <property type="nucleotide sequence ID" value="XM_056908061.1"/>
</dbReference>
<proteinExistence type="predicted"/>
<evidence type="ECO:0000313" key="1">
    <source>
        <dbReference type="EMBL" id="KAJ5453723.1"/>
    </source>
</evidence>